<evidence type="ECO:0000256" key="3">
    <source>
        <dbReference type="PROSITE-ProRule" id="PRU00339"/>
    </source>
</evidence>
<proteinExistence type="predicted"/>
<dbReference type="OrthoDB" id="115601at2157"/>
<gene>
    <name evidence="5" type="ordered locus">Mboo_1211</name>
</gene>
<dbReference type="eggNOG" id="arCOG03032">
    <property type="taxonomic scope" value="Archaea"/>
</dbReference>
<dbReference type="SUPFAM" id="SSF48439">
    <property type="entry name" value="Protein prenylyltransferase"/>
    <property type="match status" value="1"/>
</dbReference>
<dbReference type="RefSeq" id="WP_012106760.1">
    <property type="nucleotide sequence ID" value="NC_009712.1"/>
</dbReference>
<name>A7I7L8_METB6</name>
<dbReference type="Pfam" id="PF13431">
    <property type="entry name" value="TPR_17"/>
    <property type="match status" value="1"/>
</dbReference>
<dbReference type="PROSITE" id="PS50293">
    <property type="entry name" value="TPR_REGION"/>
    <property type="match status" value="1"/>
</dbReference>
<protein>
    <submittedName>
        <fullName evidence="5">Tetratricopeptide TPR_2 repeat protein</fullName>
    </submittedName>
</protein>
<dbReference type="KEGG" id="mbn:Mboo_1211"/>
<dbReference type="Gene3D" id="1.25.40.10">
    <property type="entry name" value="Tetratricopeptide repeat domain"/>
    <property type="match status" value="2"/>
</dbReference>
<evidence type="ECO:0000256" key="4">
    <source>
        <dbReference type="SAM" id="Phobius"/>
    </source>
</evidence>
<dbReference type="InterPro" id="IPR019734">
    <property type="entry name" value="TPR_rpt"/>
</dbReference>
<dbReference type="GeneID" id="5410383"/>
<dbReference type="PANTHER" id="PTHR44858:SF1">
    <property type="entry name" value="UDP-N-ACETYLGLUCOSAMINE--PEPTIDE N-ACETYLGLUCOSAMINYLTRANSFERASE SPINDLY-RELATED"/>
    <property type="match status" value="1"/>
</dbReference>
<evidence type="ECO:0000256" key="2">
    <source>
        <dbReference type="ARBA" id="ARBA00022803"/>
    </source>
</evidence>
<keyword evidence="1" id="KW-0677">Repeat</keyword>
<feature type="repeat" description="TPR" evidence="3">
    <location>
        <begin position="155"/>
        <end position="188"/>
    </location>
</feature>
<feature type="repeat" description="TPR" evidence="3">
    <location>
        <begin position="30"/>
        <end position="63"/>
    </location>
</feature>
<dbReference type="Proteomes" id="UP000002408">
    <property type="component" value="Chromosome"/>
</dbReference>
<dbReference type="SMART" id="SM00028">
    <property type="entry name" value="TPR"/>
    <property type="match status" value="2"/>
</dbReference>
<sequence length="237" mass="25771" precursor="true">MRTRSLVCILFLLAVCTVIVPPALSDPTDAAGWYAAGQSLTAAGNYTQALQAYQQAIVLDPGNAEAWNGVADVFNRANKYTSDPLATLKLALDASNKSLALNASSPSAWINRGQILYNIGYYYQSQLKDQATANTYYQMQLDAFSQAISIDPDNAEAWFNKGYALCGMGRCTEGVAAFQKVETLDPEYPYLQLNLAQAEKLAAGETPFYVQYAAEIVMAAIAIAAAALWYIAVRKKY</sequence>
<dbReference type="EMBL" id="CP000780">
    <property type="protein sequence ID" value="ABS55729.1"/>
    <property type="molecule type" value="Genomic_DNA"/>
</dbReference>
<organism evidence="5 6">
    <name type="scientific">Methanoregula boonei (strain DSM 21154 / JCM 14090 / 6A8)</name>
    <dbReference type="NCBI Taxonomy" id="456442"/>
    <lineage>
        <taxon>Archaea</taxon>
        <taxon>Methanobacteriati</taxon>
        <taxon>Methanobacteriota</taxon>
        <taxon>Stenosarchaea group</taxon>
        <taxon>Methanomicrobia</taxon>
        <taxon>Methanomicrobiales</taxon>
        <taxon>Methanoregulaceae</taxon>
        <taxon>Methanoregula</taxon>
    </lineage>
</organism>
<dbReference type="HOGENOM" id="CLU_1168569_0_0_2"/>
<accession>A7I7L8</accession>
<keyword evidence="4" id="KW-1133">Transmembrane helix</keyword>
<dbReference type="AlphaFoldDB" id="A7I7L8"/>
<dbReference type="Pfam" id="PF13432">
    <property type="entry name" value="TPR_16"/>
    <property type="match status" value="1"/>
</dbReference>
<dbReference type="STRING" id="456442.Mboo_1211"/>
<keyword evidence="6" id="KW-1185">Reference proteome</keyword>
<feature type="transmembrane region" description="Helical" evidence="4">
    <location>
        <begin position="209"/>
        <end position="232"/>
    </location>
</feature>
<evidence type="ECO:0000313" key="5">
    <source>
        <dbReference type="EMBL" id="ABS55729.1"/>
    </source>
</evidence>
<reference evidence="6" key="1">
    <citation type="journal article" date="2015" name="Microbiology">
        <title>Genome of Methanoregula boonei 6A8 reveals adaptations to oligotrophic peatland environments.</title>
        <authorList>
            <person name="Braeuer S."/>
            <person name="Cadillo-Quiroz H."/>
            <person name="Kyrpides N."/>
            <person name="Woyke T."/>
            <person name="Goodwin L."/>
            <person name="Detter C."/>
            <person name="Podell S."/>
            <person name="Yavitt J.B."/>
            <person name="Zinder S.H."/>
        </authorList>
    </citation>
    <scope>NUCLEOTIDE SEQUENCE [LARGE SCALE GENOMIC DNA]</scope>
    <source>
        <strain evidence="6">DSM 21154 / JCM 14090 / 6A8</strain>
    </source>
</reference>
<dbReference type="InterPro" id="IPR011990">
    <property type="entry name" value="TPR-like_helical_dom_sf"/>
</dbReference>
<keyword evidence="4" id="KW-0812">Transmembrane</keyword>
<dbReference type="PANTHER" id="PTHR44858">
    <property type="entry name" value="TETRATRICOPEPTIDE REPEAT PROTEIN 6"/>
    <property type="match status" value="1"/>
</dbReference>
<evidence type="ECO:0000256" key="1">
    <source>
        <dbReference type="ARBA" id="ARBA00022737"/>
    </source>
</evidence>
<keyword evidence="2 3" id="KW-0802">TPR repeat</keyword>
<evidence type="ECO:0000313" key="6">
    <source>
        <dbReference type="Proteomes" id="UP000002408"/>
    </source>
</evidence>
<keyword evidence="4" id="KW-0472">Membrane</keyword>
<dbReference type="PROSITE" id="PS50005">
    <property type="entry name" value="TPR"/>
    <property type="match status" value="2"/>
</dbReference>
<dbReference type="InterPro" id="IPR050498">
    <property type="entry name" value="Ycf3"/>
</dbReference>